<sequence length="140" mass="15543">MQVLRQNILLLQGLFCLLSTLGQLPMYVVALNRNSNRGYGPVYYVVGQPPGTSNRLLHQRSHQANDATYSLLGKSTNPHDRANWPLPPTPNQGVSTFPRGPRPDPKRYLKPGISNRNTRGLGRKPVPAPRQGRVGRTGIR</sequence>
<dbReference type="AlphaFoldDB" id="A0A131YA94"/>
<keyword evidence="2" id="KW-0732">Signal</keyword>
<accession>A0A131YA94</accession>
<evidence type="ECO:0000256" key="2">
    <source>
        <dbReference type="SAM" id="SignalP"/>
    </source>
</evidence>
<feature type="signal peptide" evidence="2">
    <location>
        <begin position="1"/>
        <end position="22"/>
    </location>
</feature>
<organism evidence="3">
    <name type="scientific">Rhipicephalus appendiculatus</name>
    <name type="common">Brown ear tick</name>
    <dbReference type="NCBI Taxonomy" id="34631"/>
    <lineage>
        <taxon>Eukaryota</taxon>
        <taxon>Metazoa</taxon>
        <taxon>Ecdysozoa</taxon>
        <taxon>Arthropoda</taxon>
        <taxon>Chelicerata</taxon>
        <taxon>Arachnida</taxon>
        <taxon>Acari</taxon>
        <taxon>Parasitiformes</taxon>
        <taxon>Ixodida</taxon>
        <taxon>Ixodoidea</taxon>
        <taxon>Ixodidae</taxon>
        <taxon>Rhipicephalinae</taxon>
        <taxon>Rhipicephalus</taxon>
        <taxon>Rhipicephalus</taxon>
    </lineage>
</organism>
<feature type="chain" id="PRO_5007284425" description="Secreted protein" evidence="2">
    <location>
        <begin position="23"/>
        <end position="140"/>
    </location>
</feature>
<feature type="region of interest" description="Disordered" evidence="1">
    <location>
        <begin position="71"/>
        <end position="140"/>
    </location>
</feature>
<proteinExistence type="predicted"/>
<dbReference type="EMBL" id="GEDV01012740">
    <property type="protein sequence ID" value="JAP75817.1"/>
    <property type="molecule type" value="Transcribed_RNA"/>
</dbReference>
<evidence type="ECO:0000313" key="3">
    <source>
        <dbReference type="EMBL" id="JAP75817.1"/>
    </source>
</evidence>
<name>A0A131YA94_RHIAP</name>
<evidence type="ECO:0008006" key="4">
    <source>
        <dbReference type="Google" id="ProtNLM"/>
    </source>
</evidence>
<protein>
    <recommendedName>
        <fullName evidence="4">Secreted protein</fullName>
    </recommendedName>
</protein>
<reference evidence="3" key="1">
    <citation type="journal article" date="2016" name="Ticks Tick Borne Dis.">
        <title>De novo assembly and annotation of the salivary gland transcriptome of Rhipicephalus appendiculatus male and female ticks during blood feeding.</title>
        <authorList>
            <person name="de Castro M.H."/>
            <person name="de Klerk D."/>
            <person name="Pienaar R."/>
            <person name="Latif A.A."/>
            <person name="Rees D.J."/>
            <person name="Mans B.J."/>
        </authorList>
    </citation>
    <scope>NUCLEOTIDE SEQUENCE</scope>
    <source>
        <tissue evidence="3">Salivary glands</tissue>
    </source>
</reference>
<evidence type="ECO:0000256" key="1">
    <source>
        <dbReference type="SAM" id="MobiDB-lite"/>
    </source>
</evidence>